<keyword evidence="4" id="KW-1185">Reference proteome</keyword>
<dbReference type="Gene3D" id="2.60.40.10">
    <property type="entry name" value="Immunoglobulins"/>
    <property type="match status" value="4"/>
</dbReference>
<dbReference type="InterPro" id="IPR015919">
    <property type="entry name" value="Cadherin-like_sf"/>
</dbReference>
<keyword evidence="1" id="KW-0732">Signal</keyword>
<accession>A0ABT6RF38</accession>
<dbReference type="Pfam" id="PF19077">
    <property type="entry name" value="Big_13"/>
    <property type="match status" value="1"/>
</dbReference>
<name>A0ABT6RF38_9BACT</name>
<dbReference type="PANTHER" id="PTHR37494">
    <property type="entry name" value="HEMAGGLUTININ"/>
    <property type="match status" value="1"/>
</dbReference>
<feature type="domain" description="Fibronectin type-III" evidence="2">
    <location>
        <begin position="109"/>
        <end position="207"/>
    </location>
</feature>
<reference evidence="3 4" key="1">
    <citation type="submission" date="2023-05" db="EMBL/GenBank/DDBJ databases">
        <title>Genome sequence of Pinibacter sp. MAH-24.</title>
        <authorList>
            <person name="Huq M.A."/>
        </authorList>
    </citation>
    <scope>NUCLEOTIDE SEQUENCE [LARGE SCALE GENOMIC DNA]</scope>
    <source>
        <strain evidence="3 4">MAH-24</strain>
    </source>
</reference>
<dbReference type="RefSeq" id="WP_282335298.1">
    <property type="nucleotide sequence ID" value="NZ_JASBRG010000007.1"/>
</dbReference>
<dbReference type="InterPro" id="IPR036116">
    <property type="entry name" value="FN3_sf"/>
</dbReference>
<evidence type="ECO:0000313" key="3">
    <source>
        <dbReference type="EMBL" id="MDI3321188.1"/>
    </source>
</evidence>
<dbReference type="InterPro" id="IPR003961">
    <property type="entry name" value="FN3_dom"/>
</dbReference>
<dbReference type="EMBL" id="JASBRG010000007">
    <property type="protein sequence ID" value="MDI3321188.1"/>
    <property type="molecule type" value="Genomic_DNA"/>
</dbReference>
<organism evidence="3 4">
    <name type="scientific">Pinibacter soli</name>
    <dbReference type="NCBI Taxonomy" id="3044211"/>
    <lineage>
        <taxon>Bacteria</taxon>
        <taxon>Pseudomonadati</taxon>
        <taxon>Bacteroidota</taxon>
        <taxon>Chitinophagia</taxon>
        <taxon>Chitinophagales</taxon>
        <taxon>Chitinophagaceae</taxon>
        <taxon>Pinibacter</taxon>
    </lineage>
</organism>
<dbReference type="Proteomes" id="UP001226434">
    <property type="component" value="Unassembled WGS sequence"/>
</dbReference>
<protein>
    <submittedName>
        <fullName evidence="3">MBG domain-containing protein</fullName>
    </submittedName>
</protein>
<dbReference type="InterPro" id="IPR013783">
    <property type="entry name" value="Ig-like_fold"/>
</dbReference>
<dbReference type="InterPro" id="IPR026444">
    <property type="entry name" value="Secre_tail"/>
</dbReference>
<feature type="chain" id="PRO_5046430363" evidence="1">
    <location>
        <begin position="21"/>
        <end position="1463"/>
    </location>
</feature>
<dbReference type="SUPFAM" id="SSF49265">
    <property type="entry name" value="Fibronectin type III"/>
    <property type="match status" value="1"/>
</dbReference>
<dbReference type="NCBIfam" id="NF033510">
    <property type="entry name" value="Ca_tandemer"/>
    <property type="match status" value="1"/>
</dbReference>
<dbReference type="PANTHER" id="PTHR37494:SF1">
    <property type="entry name" value="STAPHYLOCOCCUS AUREUS SURFACE PROTEIN A"/>
    <property type="match status" value="1"/>
</dbReference>
<dbReference type="Gene3D" id="3.30.160.710">
    <property type="match status" value="4"/>
</dbReference>
<evidence type="ECO:0000259" key="2">
    <source>
        <dbReference type="PROSITE" id="PS50853"/>
    </source>
</evidence>
<dbReference type="NCBIfam" id="TIGR04183">
    <property type="entry name" value="Por_Secre_tail"/>
    <property type="match status" value="1"/>
</dbReference>
<comment type="caution">
    <text evidence="3">The sequence shown here is derived from an EMBL/GenBank/DDBJ whole genome shotgun (WGS) entry which is preliminary data.</text>
</comment>
<sequence length="1463" mass="148317">MRPKLYLSILLLLLTGSLFSQTVKLTDCNETSTITLSWTGSEFSGNGVQGTYHLYPVGATWMLMLGNAGDLYYHNLAAGQTIPTSWYSGTTNVWVKDNGCALSSVTVLAGADVTTGSASSVSFTTATVSGNVTYAGNGPVSEKGIAYGTSTDPTIADGKVANGSGTGAISSNLTGLTPGTWYHARAYATNATGTAYGAEITFQTPVPLTVASVTAASPNPTNASSVLYTVTFSDNATNVTPAAFGFTTTGGLTGPTVTGVSGSGTTYTVTVNTGSGDGGLRLVVNGNAMGAVPTNSPYIGAPFYQIDKTAPTTSITANPPALTNSTNASFSFTSSESPSTFVAKLDAGSYAAPTSPQSYSGLSAGSHTFYVMATDNAGNTDATPATYTWTIDNLAPVAPVVVTVANGASVTTATPVYSGTAEISSTVNVIVDGTSIGTATADASGNWTLTQPASLSNGSHTVKATATDAAGNTSANSSTNSFTVSLLTISPTTVPSGTVTTAYSQTLTASNGTTPYAFIITSGSLPAGVTLSAGGVLSGTPTAGGTFNFVVKVTDAAAKTATQSYTLTIAAPSISMAPASVPAANQNVAYIATVTAAGGTAPYSYSLSSGALPPGMSLTNTGTLSGTPTASGTFNLTITAQDGSTGAGPYTASKSYSLVVNALPTLTFSPLPASTYGDADLTLSATSTNPGPAITYTSMNTAFATIVNGNQVHIVAAGTVIIKASQAGDANHGAPVDVQQTLVINPMSINIIATAKTKEYGSPDPVLNYTTLPSPVNGDVISGALARTAGENVGTYSITQGTLLLSSNYTITYYGANFSITAAPLTITADSKTKTYGDANPALTATYTGWVNGDGVSSFTTAPAIATTATTSSPAGNYPINVSGAVNPNYTITYVVGNLAVNKATLTITADNKTKVYGQNNPLLTISYSGFVNNDDATKLTPAATANTSATAASAVGDYTITASGAVNANYTINYVNGKLSITSAALTITADNKTKAYGAALPTFTATYSGWVNGDGVSSLANAPSITTTATAASNAGNYPITATGAVNANYNISYVTGNLAITTVPLTIKADDKTKIYGDADPALTYVATGLVNGDGNSVITGALKRLAGENVGNFPINQNTLSAGNNYIIAYTAANFAITPATLTITANPQTKVYGTADPALTFVATGWKYSDDVTIGKLARVAGENAGTYAIQQGTIGAGANYTIAFFGNTFTITKAPQLITWSQDLTIGCTADIAPIQLNATANSGLAVSYSIANTSVGTISGNSLTPVLPGYAVITANQAGDANHFAAPSVTNTVNYRSASAIRQHWSDVLMFDNSSNNYTKWEWYKNNTVVTNQTSAYYSEAKALNGTYYVVATDKNNVAIQSCPLTLNGSATVTAGIKVYPNPSTAGSSVTVTCSYTAAALQGAKMAIVDMSGKVQQELTNVTATQTIAAPSARGMYYITLLLKNGAKTSVNLLVK</sequence>
<dbReference type="Pfam" id="PF18676">
    <property type="entry name" value="MBG_2"/>
    <property type="match status" value="6"/>
</dbReference>
<dbReference type="Pfam" id="PF05345">
    <property type="entry name" value="He_PIG"/>
    <property type="match status" value="2"/>
</dbReference>
<dbReference type="SUPFAM" id="SSF49313">
    <property type="entry name" value="Cadherin-like"/>
    <property type="match status" value="2"/>
</dbReference>
<evidence type="ECO:0000256" key="1">
    <source>
        <dbReference type="SAM" id="SignalP"/>
    </source>
</evidence>
<gene>
    <name evidence="3" type="ORF">QJ048_15445</name>
</gene>
<dbReference type="InterPro" id="IPR044016">
    <property type="entry name" value="Big_13"/>
</dbReference>
<proteinExistence type="predicted"/>
<evidence type="ECO:0000313" key="4">
    <source>
        <dbReference type="Proteomes" id="UP001226434"/>
    </source>
</evidence>
<feature type="signal peptide" evidence="1">
    <location>
        <begin position="1"/>
        <end position="20"/>
    </location>
</feature>
<dbReference type="InterPro" id="IPR041286">
    <property type="entry name" value="MBG_2"/>
</dbReference>
<dbReference type="PROSITE" id="PS50853">
    <property type="entry name" value="FN3"/>
    <property type="match status" value="1"/>
</dbReference>
<dbReference type="Gene3D" id="2.60.40.1080">
    <property type="match status" value="1"/>
</dbReference>